<dbReference type="KEGG" id="dtm:BJL86_0855"/>
<dbReference type="EMBL" id="CP015961">
    <property type="protein sequence ID" value="ANI91649.1"/>
    <property type="molecule type" value="Genomic_DNA"/>
</dbReference>
<proteinExistence type="predicted"/>
<gene>
    <name evidence="2" type="ORF">BJL86_0855</name>
</gene>
<dbReference type="Gene3D" id="3.40.630.30">
    <property type="match status" value="1"/>
</dbReference>
<dbReference type="InterPro" id="IPR016181">
    <property type="entry name" value="Acyl_CoA_acyltransferase"/>
</dbReference>
<sequence>MRALHEQLAPEGFHFLLFEGTWDENLSAIRREAEGTDLPAGRVRADYLVAVACGVPVGRVSIRYELNAFLHHEGGHVGYAVGPEFRGRGYATEMLRQSLERLAAAGVSKALVIHNDGNSASCAVIRACGGVFEDVRRGGDGLLKHRYWIDTDPFSTR</sequence>
<reference evidence="2 3" key="1">
    <citation type="submission" date="2016-06" db="EMBL/GenBank/DDBJ databases">
        <title>Complete genome sequence of a saline-alkali tolerant type strain Dietzia timorensis ID05-A0528T.</title>
        <authorList>
            <person name="Wu X."/>
        </authorList>
    </citation>
    <scope>NUCLEOTIDE SEQUENCE [LARGE SCALE GENOMIC DNA]</scope>
    <source>
        <strain evidence="2 3">ID05-A0528</strain>
    </source>
</reference>
<dbReference type="AlphaFoldDB" id="A0A173LIN8"/>
<organism evidence="2 3">
    <name type="scientific">Dietzia timorensis</name>
    <dbReference type="NCBI Taxonomy" id="499555"/>
    <lineage>
        <taxon>Bacteria</taxon>
        <taxon>Bacillati</taxon>
        <taxon>Actinomycetota</taxon>
        <taxon>Actinomycetes</taxon>
        <taxon>Mycobacteriales</taxon>
        <taxon>Dietziaceae</taxon>
        <taxon>Dietzia</taxon>
    </lineage>
</organism>
<dbReference type="PROSITE" id="PS51186">
    <property type="entry name" value="GNAT"/>
    <property type="match status" value="1"/>
</dbReference>
<dbReference type="PANTHER" id="PTHR39173">
    <property type="entry name" value="ACETYLTRANSFERASE"/>
    <property type="match status" value="1"/>
</dbReference>
<dbReference type="GO" id="GO:0016747">
    <property type="term" value="F:acyltransferase activity, transferring groups other than amino-acyl groups"/>
    <property type="evidence" value="ECO:0007669"/>
    <property type="project" value="InterPro"/>
</dbReference>
<evidence type="ECO:0000313" key="2">
    <source>
        <dbReference type="EMBL" id="ANI91649.1"/>
    </source>
</evidence>
<dbReference type="STRING" id="499555.BJL86_0855"/>
<protein>
    <recommendedName>
        <fullName evidence="1">N-acetyltransferase domain-containing protein</fullName>
    </recommendedName>
</protein>
<dbReference type="InterPro" id="IPR000182">
    <property type="entry name" value="GNAT_dom"/>
</dbReference>
<dbReference type="CDD" id="cd04301">
    <property type="entry name" value="NAT_SF"/>
    <property type="match status" value="1"/>
</dbReference>
<name>A0A173LIN8_9ACTN</name>
<dbReference type="Pfam" id="PF13302">
    <property type="entry name" value="Acetyltransf_3"/>
    <property type="match status" value="1"/>
</dbReference>
<dbReference type="Proteomes" id="UP000186104">
    <property type="component" value="Chromosome"/>
</dbReference>
<evidence type="ECO:0000313" key="3">
    <source>
        <dbReference type="Proteomes" id="UP000186104"/>
    </source>
</evidence>
<dbReference type="PANTHER" id="PTHR39173:SF1">
    <property type="entry name" value="ACETYLTRANSFERASE"/>
    <property type="match status" value="1"/>
</dbReference>
<keyword evidence="3" id="KW-1185">Reference proteome</keyword>
<feature type="domain" description="N-acetyltransferase" evidence="1">
    <location>
        <begin position="1"/>
        <end position="153"/>
    </location>
</feature>
<dbReference type="SUPFAM" id="SSF55729">
    <property type="entry name" value="Acyl-CoA N-acyltransferases (Nat)"/>
    <property type="match status" value="1"/>
</dbReference>
<accession>A0A173LIN8</accession>
<evidence type="ECO:0000259" key="1">
    <source>
        <dbReference type="PROSITE" id="PS51186"/>
    </source>
</evidence>